<feature type="binding site" evidence="1">
    <location>
        <position position="66"/>
    </location>
    <ligand>
        <name>ATP</name>
        <dbReference type="ChEBI" id="CHEBI:30616"/>
    </ligand>
</feature>
<dbReference type="InterPro" id="IPR017441">
    <property type="entry name" value="Protein_kinase_ATP_BS"/>
</dbReference>
<comment type="caution">
    <text evidence="3">The sequence shown here is derived from an EMBL/GenBank/DDBJ whole genome shotgun (WGS) entry which is preliminary data.</text>
</comment>
<keyword evidence="1" id="KW-0067">ATP-binding</keyword>
<dbReference type="InterPro" id="IPR001245">
    <property type="entry name" value="Ser-Thr/Tyr_kinase_cat_dom"/>
</dbReference>
<reference evidence="3 4" key="1">
    <citation type="submission" date="2020-08" db="EMBL/GenBank/DDBJ databases">
        <title>Plant Genome Project.</title>
        <authorList>
            <person name="Zhang R.-G."/>
        </authorList>
    </citation>
    <scope>NUCLEOTIDE SEQUENCE [LARGE SCALE GENOMIC DNA]</scope>
    <source>
        <tissue evidence="3">Rhizome</tissue>
    </source>
</reference>
<dbReference type="InterPro" id="IPR000719">
    <property type="entry name" value="Prot_kinase_dom"/>
</dbReference>
<dbReference type="Proteomes" id="UP000734854">
    <property type="component" value="Unassembled WGS sequence"/>
</dbReference>
<dbReference type="PROSITE" id="PS00107">
    <property type="entry name" value="PROTEIN_KINASE_ATP"/>
    <property type="match status" value="1"/>
</dbReference>
<protein>
    <recommendedName>
        <fullName evidence="2">Protein kinase domain-containing protein</fullName>
    </recommendedName>
</protein>
<dbReference type="PANTHER" id="PTHR45631">
    <property type="entry name" value="OS07G0107800 PROTEIN-RELATED"/>
    <property type="match status" value="1"/>
</dbReference>
<evidence type="ECO:0000313" key="3">
    <source>
        <dbReference type="EMBL" id="KAG6487461.1"/>
    </source>
</evidence>
<dbReference type="GO" id="GO:0004672">
    <property type="term" value="F:protein kinase activity"/>
    <property type="evidence" value="ECO:0007669"/>
    <property type="project" value="InterPro"/>
</dbReference>
<dbReference type="SUPFAM" id="SSF56112">
    <property type="entry name" value="Protein kinase-like (PK-like)"/>
    <property type="match status" value="1"/>
</dbReference>
<sequence length="110" mass="12826">MHHRCAPKWRHHQELQNGGKYHLENKKFTYKELEFITDNFSKIIGEGRFGTVYYGHLEDATKVAVKLLIKSSSQGKEDFLSEAEHLSRVHHKNLVSLVCYCMDEDHLALL</sequence>
<evidence type="ECO:0000313" key="4">
    <source>
        <dbReference type="Proteomes" id="UP000734854"/>
    </source>
</evidence>
<dbReference type="Gene3D" id="3.30.200.20">
    <property type="entry name" value="Phosphorylase Kinase, domain 1"/>
    <property type="match status" value="1"/>
</dbReference>
<evidence type="ECO:0000256" key="1">
    <source>
        <dbReference type="PROSITE-ProRule" id="PRU10141"/>
    </source>
</evidence>
<dbReference type="PROSITE" id="PS50011">
    <property type="entry name" value="PROTEIN_KINASE_DOM"/>
    <property type="match status" value="1"/>
</dbReference>
<organism evidence="3 4">
    <name type="scientific">Zingiber officinale</name>
    <name type="common">Ginger</name>
    <name type="synonym">Amomum zingiber</name>
    <dbReference type="NCBI Taxonomy" id="94328"/>
    <lineage>
        <taxon>Eukaryota</taxon>
        <taxon>Viridiplantae</taxon>
        <taxon>Streptophyta</taxon>
        <taxon>Embryophyta</taxon>
        <taxon>Tracheophyta</taxon>
        <taxon>Spermatophyta</taxon>
        <taxon>Magnoliopsida</taxon>
        <taxon>Liliopsida</taxon>
        <taxon>Zingiberales</taxon>
        <taxon>Zingiberaceae</taxon>
        <taxon>Zingiber</taxon>
    </lineage>
</organism>
<dbReference type="EMBL" id="JACMSC010000015">
    <property type="protein sequence ID" value="KAG6487461.1"/>
    <property type="molecule type" value="Genomic_DNA"/>
</dbReference>
<name>A0A8J5KNZ6_ZINOF</name>
<evidence type="ECO:0000259" key="2">
    <source>
        <dbReference type="PROSITE" id="PS50011"/>
    </source>
</evidence>
<keyword evidence="4" id="KW-1185">Reference proteome</keyword>
<keyword evidence="1" id="KW-0547">Nucleotide-binding</keyword>
<dbReference type="AlphaFoldDB" id="A0A8J5KNZ6"/>
<gene>
    <name evidence="3" type="ORF">ZIOFF_056047</name>
</gene>
<accession>A0A8J5KNZ6</accession>
<dbReference type="InterPro" id="IPR011009">
    <property type="entry name" value="Kinase-like_dom_sf"/>
</dbReference>
<feature type="domain" description="Protein kinase" evidence="2">
    <location>
        <begin position="38"/>
        <end position="110"/>
    </location>
</feature>
<dbReference type="Pfam" id="PF07714">
    <property type="entry name" value="PK_Tyr_Ser-Thr"/>
    <property type="match status" value="1"/>
</dbReference>
<dbReference type="GO" id="GO:0005524">
    <property type="term" value="F:ATP binding"/>
    <property type="evidence" value="ECO:0007669"/>
    <property type="project" value="UniProtKB-UniRule"/>
</dbReference>
<dbReference type="PANTHER" id="PTHR45631:SF202">
    <property type="entry name" value="SENESCENCE-INDUCED RECEPTOR-LIKE SERINE_THREONINE-PROTEIN KINASE"/>
    <property type="match status" value="1"/>
</dbReference>
<proteinExistence type="predicted"/>